<reference evidence="1" key="1">
    <citation type="journal article" date="2015" name="Nature">
        <title>Complex archaea that bridge the gap between prokaryotes and eukaryotes.</title>
        <authorList>
            <person name="Spang A."/>
            <person name="Saw J.H."/>
            <person name="Jorgensen S.L."/>
            <person name="Zaremba-Niedzwiedzka K."/>
            <person name="Martijn J."/>
            <person name="Lind A.E."/>
            <person name="van Eijk R."/>
            <person name="Schleper C."/>
            <person name="Guy L."/>
            <person name="Ettema T.J."/>
        </authorList>
    </citation>
    <scope>NUCLEOTIDE SEQUENCE</scope>
</reference>
<feature type="non-terminal residue" evidence="1">
    <location>
        <position position="1"/>
    </location>
</feature>
<sequence>HRPNLLVVQVGYTATARKGTADNEILQFLHAVDPDYTTQNVASGFGSGEALIERISDIEKNPKTGEPISGTIDQRLYIMEGEFSKILRTADRRGSILGDVIRLIYDGRQLANLTKSKKLISTEHCVSLFGGITPDELLDLFPTLAATSGTGNRYLWVWSNPDKYLPDGGDHINLANITKTMSTRIANSTQVYTRTPAAAEWWNTHYQTLRASEDVPQAVRSLTTRTTDQIQRIALIYAATEGADKVDIQHMEAGLAWTQHSVSTVAADPIKPRVDRL</sequence>
<comment type="caution">
    <text evidence="1">The sequence shown here is derived from an EMBL/GenBank/DDBJ whole genome shotgun (WGS) entry which is preliminary data.</text>
</comment>
<name>A0A0F9D3E5_9ZZZZ</name>
<protein>
    <submittedName>
        <fullName evidence="1">Uncharacterized protein</fullName>
    </submittedName>
</protein>
<evidence type="ECO:0000313" key="1">
    <source>
        <dbReference type="EMBL" id="KKL12296.1"/>
    </source>
</evidence>
<dbReference type="AlphaFoldDB" id="A0A0F9D3E5"/>
<gene>
    <name evidence="1" type="ORF">LCGC14_2537170</name>
</gene>
<accession>A0A0F9D3E5</accession>
<organism evidence="1">
    <name type="scientific">marine sediment metagenome</name>
    <dbReference type="NCBI Taxonomy" id="412755"/>
    <lineage>
        <taxon>unclassified sequences</taxon>
        <taxon>metagenomes</taxon>
        <taxon>ecological metagenomes</taxon>
    </lineage>
</organism>
<proteinExistence type="predicted"/>
<dbReference type="EMBL" id="LAZR01041318">
    <property type="protein sequence ID" value="KKL12296.1"/>
    <property type="molecule type" value="Genomic_DNA"/>
</dbReference>